<gene>
    <name evidence="1" type="ORF">SteCoe_12926</name>
</gene>
<accession>A0A1R2C9T2</accession>
<dbReference type="EMBL" id="MPUH01000228">
    <property type="protein sequence ID" value="OMJ85730.1"/>
    <property type="molecule type" value="Genomic_DNA"/>
</dbReference>
<sequence>MADKISKAESSISLDLKGNMKSNNPFLSTQRPAFTEIPYSEGFRFSFSEPMIEDHNKSFESTESLTKPLQNFASKSKSIVQDLNFLQTQIKSINCRISQNLKSLQEKQAYNQKLTSLILKYEQKIICATDKSFIESKCLCKKNCQIL</sequence>
<name>A0A1R2C9T2_9CILI</name>
<proteinExistence type="predicted"/>
<dbReference type="AlphaFoldDB" id="A0A1R2C9T2"/>
<evidence type="ECO:0000313" key="2">
    <source>
        <dbReference type="Proteomes" id="UP000187209"/>
    </source>
</evidence>
<comment type="caution">
    <text evidence="1">The sequence shown here is derived from an EMBL/GenBank/DDBJ whole genome shotgun (WGS) entry which is preliminary data.</text>
</comment>
<organism evidence="1 2">
    <name type="scientific">Stentor coeruleus</name>
    <dbReference type="NCBI Taxonomy" id="5963"/>
    <lineage>
        <taxon>Eukaryota</taxon>
        <taxon>Sar</taxon>
        <taxon>Alveolata</taxon>
        <taxon>Ciliophora</taxon>
        <taxon>Postciliodesmatophora</taxon>
        <taxon>Heterotrichea</taxon>
        <taxon>Heterotrichida</taxon>
        <taxon>Stentoridae</taxon>
        <taxon>Stentor</taxon>
    </lineage>
</organism>
<reference evidence="1 2" key="1">
    <citation type="submission" date="2016-11" db="EMBL/GenBank/DDBJ databases">
        <title>The macronuclear genome of Stentor coeruleus: a giant cell with tiny introns.</title>
        <authorList>
            <person name="Slabodnick M."/>
            <person name="Ruby J.G."/>
            <person name="Reiff S.B."/>
            <person name="Swart E.C."/>
            <person name="Gosai S."/>
            <person name="Prabakaran S."/>
            <person name="Witkowska E."/>
            <person name="Larue G.E."/>
            <person name="Fisher S."/>
            <person name="Freeman R.M."/>
            <person name="Gunawardena J."/>
            <person name="Chu W."/>
            <person name="Stover N.A."/>
            <person name="Gregory B.D."/>
            <person name="Nowacki M."/>
            <person name="Derisi J."/>
            <person name="Roy S.W."/>
            <person name="Marshall W.F."/>
            <person name="Sood P."/>
        </authorList>
    </citation>
    <scope>NUCLEOTIDE SEQUENCE [LARGE SCALE GENOMIC DNA]</scope>
    <source>
        <strain evidence="1">WM001</strain>
    </source>
</reference>
<evidence type="ECO:0000313" key="1">
    <source>
        <dbReference type="EMBL" id="OMJ85730.1"/>
    </source>
</evidence>
<keyword evidence="2" id="KW-1185">Reference proteome</keyword>
<dbReference type="Proteomes" id="UP000187209">
    <property type="component" value="Unassembled WGS sequence"/>
</dbReference>
<protein>
    <submittedName>
        <fullName evidence="1">Uncharacterized protein</fullName>
    </submittedName>
</protein>